<feature type="compositionally biased region" description="Low complexity" evidence="7">
    <location>
        <begin position="523"/>
        <end position="549"/>
    </location>
</feature>
<dbReference type="InterPro" id="IPR008752">
    <property type="entry name" value="Peptidase_M11"/>
</dbReference>
<dbReference type="InterPro" id="IPR051860">
    <property type="entry name" value="Plasmodium_CSP_Invasion"/>
</dbReference>
<dbReference type="Proteomes" id="UP001295423">
    <property type="component" value="Unassembled WGS sequence"/>
</dbReference>
<evidence type="ECO:0000256" key="8">
    <source>
        <dbReference type="SAM" id="SignalP"/>
    </source>
</evidence>
<comment type="function">
    <text evidence="5">In the vertebrate host, binds to highly sulfated heparan sulfate proteoglycans (HSPGs) on the surface of host hepatocytes and is required for sporozoite invasion of the host hepatocytes.</text>
</comment>
<keyword evidence="8" id="KW-0732">Signal</keyword>
<comment type="function">
    <text evidence="6">Essential sporozoite protein. In the mosquito vector, required for sporozoite development in the oocyst, migration through the vector hemolymph and entry into the vector salivary glands. In the vertebrate host, required for sporozoite migration through the host dermis and infection of host hepatocytes. Binds to highly sulfated heparan sulfate proteoglycans (HSPGs) on the surface of host hepatocytes.</text>
</comment>
<feature type="chain" id="PRO_5042141261" description="Circumsporozoite protein" evidence="8">
    <location>
        <begin position="22"/>
        <end position="846"/>
    </location>
</feature>
<comment type="similarity">
    <text evidence="1">Belongs to the plasmodium circumsporozoite protein family.</text>
</comment>
<name>A0AAD2G3Z4_9STRA</name>
<evidence type="ECO:0000313" key="10">
    <source>
        <dbReference type="EMBL" id="CAJ1961533.1"/>
    </source>
</evidence>
<dbReference type="AlphaFoldDB" id="A0AAD2G3Z4"/>
<feature type="compositionally biased region" description="Polar residues" evidence="7">
    <location>
        <begin position="550"/>
        <end position="577"/>
    </location>
</feature>
<accession>A0AAD2G3Z4</accession>
<evidence type="ECO:0000256" key="7">
    <source>
        <dbReference type="SAM" id="MobiDB-lite"/>
    </source>
</evidence>
<comment type="caution">
    <text evidence="10">The sequence shown here is derived from an EMBL/GenBank/DDBJ whole genome shotgun (WGS) entry which is preliminary data.</text>
</comment>
<evidence type="ECO:0000256" key="6">
    <source>
        <dbReference type="ARBA" id="ARBA00045806"/>
    </source>
</evidence>
<feature type="domain" description="Peptidase M11 gametolysin" evidence="9">
    <location>
        <begin position="157"/>
        <end position="379"/>
    </location>
</feature>
<evidence type="ECO:0000259" key="9">
    <source>
        <dbReference type="Pfam" id="PF05548"/>
    </source>
</evidence>
<keyword evidence="3" id="KW-0748">Sporozoite</keyword>
<evidence type="ECO:0000313" key="11">
    <source>
        <dbReference type="Proteomes" id="UP001295423"/>
    </source>
</evidence>
<evidence type="ECO:0000256" key="1">
    <source>
        <dbReference type="ARBA" id="ARBA00006241"/>
    </source>
</evidence>
<feature type="compositionally biased region" description="Low complexity" evidence="7">
    <location>
        <begin position="583"/>
        <end position="640"/>
    </location>
</feature>
<keyword evidence="4" id="KW-0677">Repeat</keyword>
<dbReference type="SUPFAM" id="SSF55486">
    <property type="entry name" value="Metalloproteases ('zincins'), catalytic domain"/>
    <property type="match status" value="1"/>
</dbReference>
<sequence>MGAILWLCQWCIFMMASTAIAQPAVVDMEKASLNISFQTEAAVTKGNQIPLNESCTAYIRDIMANVGRADLQCSTPSGMVYSIPGVNKDWIEEKQRNHELISGYTQMDLPPTTMIDATTHALILDSPLILRDPATGTDLIRRRRLSTAEKARGKKTVLVVRVEASDSATTLSETQLASDVFGDNGDPNNLRSQYLACSYGKFDLNKAENRNGLDTNIRNGVVTVEVPNVSKSVGDTAMLNAINKELGDQFSTAAFNLADFVIYCMPPGVMHPLDVAYAFMDGYKSIYNDQACNQVSTQLHEVGHNLNMAHSGMGADEYADKSGMMGYSFELDDLPYMCFNAAKSWQLGWYADKALRFTPSPTGQYEFSAKLAGVADYATTENDVVIKIEQEFSTWAYFVNYNAAKGINAGTQYGKDRVLVTMKDTSDEANTSKLVARLRVGQNLKIRNFNGRADEELIVGWKSRVEDVATLRIFLQGPNVPEPTQPPSIAPSILPSFAPTLQASRLPTIPPSINPSFAPTPLSSAGPTSAPSISPSSAPSIASSAGPSSVPTIASSAGPSSIPTPVVSDQPTLSHLPTLSLVPSKAPTTSETPTTTDVPSHNPSTSLMPSAGPSSAPSQAPSQSPSLLPSQSQLPSSSPSMTTSEVPSFMPSDLPSSVPSRKPSSAPSMKPSVRSSEFESMFVLQLPRGTDFEVAASVCAGLQSYLDEVTKSTYGNETVTSISCLPIVEALGTQNVFDRGADVTVVMTSSFPMAAIGPNATEFESYVDETIGSGETSSLLPGIILASIEEAGLEEGSTVNLEWDDETFDTPVLKVGFEEEESSSSGMQTTMHLVCTLSSLYLLFFL</sequence>
<keyword evidence="11" id="KW-1185">Reference proteome</keyword>
<feature type="region of interest" description="Disordered" evidence="7">
    <location>
        <begin position="505"/>
        <end position="674"/>
    </location>
</feature>
<organism evidence="10 11">
    <name type="scientific">Cylindrotheca closterium</name>
    <dbReference type="NCBI Taxonomy" id="2856"/>
    <lineage>
        <taxon>Eukaryota</taxon>
        <taxon>Sar</taxon>
        <taxon>Stramenopiles</taxon>
        <taxon>Ochrophyta</taxon>
        <taxon>Bacillariophyta</taxon>
        <taxon>Bacillariophyceae</taxon>
        <taxon>Bacillariophycidae</taxon>
        <taxon>Bacillariales</taxon>
        <taxon>Bacillariaceae</taxon>
        <taxon>Cylindrotheca</taxon>
    </lineage>
</organism>
<evidence type="ECO:0000256" key="2">
    <source>
        <dbReference type="ARBA" id="ARBA00021911"/>
    </source>
</evidence>
<feature type="compositionally biased region" description="Polar residues" evidence="7">
    <location>
        <begin position="654"/>
        <end position="667"/>
    </location>
</feature>
<proteinExistence type="inferred from homology"/>
<dbReference type="EMBL" id="CAKOGP040002091">
    <property type="protein sequence ID" value="CAJ1961533.1"/>
    <property type="molecule type" value="Genomic_DNA"/>
</dbReference>
<reference evidence="10" key="1">
    <citation type="submission" date="2023-08" db="EMBL/GenBank/DDBJ databases">
        <authorList>
            <person name="Audoor S."/>
            <person name="Bilcke G."/>
        </authorList>
    </citation>
    <scope>NUCLEOTIDE SEQUENCE</scope>
</reference>
<evidence type="ECO:0000256" key="4">
    <source>
        <dbReference type="ARBA" id="ARBA00022737"/>
    </source>
</evidence>
<dbReference type="PANTHER" id="PTHR44826">
    <property type="entry name" value="SPORE COAT PROTEIN SP85"/>
    <property type="match status" value="1"/>
</dbReference>
<evidence type="ECO:0000256" key="5">
    <source>
        <dbReference type="ARBA" id="ARBA00033726"/>
    </source>
</evidence>
<evidence type="ECO:0000256" key="3">
    <source>
        <dbReference type="ARBA" id="ARBA00022522"/>
    </source>
</evidence>
<protein>
    <recommendedName>
        <fullName evidence="2">Circumsporozoite protein</fullName>
    </recommendedName>
</protein>
<dbReference type="PANTHER" id="PTHR44826:SF3">
    <property type="entry name" value="SPORE COAT PROTEIN SP85"/>
    <property type="match status" value="1"/>
</dbReference>
<feature type="signal peptide" evidence="8">
    <location>
        <begin position="1"/>
        <end position="21"/>
    </location>
</feature>
<gene>
    <name evidence="10" type="ORF">CYCCA115_LOCUS19244</name>
</gene>
<dbReference type="Pfam" id="PF05548">
    <property type="entry name" value="Peptidase_M11"/>
    <property type="match status" value="1"/>
</dbReference>